<proteinExistence type="predicted"/>
<protein>
    <submittedName>
        <fullName evidence="8">PAS domain S-box protein</fullName>
    </submittedName>
</protein>
<evidence type="ECO:0000259" key="7">
    <source>
        <dbReference type="PROSITE" id="PS50113"/>
    </source>
</evidence>
<organism evidence="8 9">
    <name type="scientific">Rubrobacter tropicus</name>
    <dbReference type="NCBI Taxonomy" id="2653851"/>
    <lineage>
        <taxon>Bacteria</taxon>
        <taxon>Bacillati</taxon>
        <taxon>Actinomycetota</taxon>
        <taxon>Rubrobacteria</taxon>
        <taxon>Rubrobacterales</taxon>
        <taxon>Rubrobacteraceae</taxon>
        <taxon>Rubrobacter</taxon>
    </lineage>
</organism>
<dbReference type="SMART" id="SM00086">
    <property type="entry name" value="PAC"/>
    <property type="match status" value="2"/>
</dbReference>
<evidence type="ECO:0000256" key="1">
    <source>
        <dbReference type="ARBA" id="ARBA00022630"/>
    </source>
</evidence>
<dbReference type="SUPFAM" id="SSF46894">
    <property type="entry name" value="C-terminal effector domain of the bipartite response regulators"/>
    <property type="match status" value="1"/>
</dbReference>
<dbReference type="PROSITE" id="PS50112">
    <property type="entry name" value="PAS"/>
    <property type="match status" value="3"/>
</dbReference>
<dbReference type="Gene3D" id="3.30.450.20">
    <property type="entry name" value="PAS domain"/>
    <property type="match status" value="3"/>
</dbReference>
<dbReference type="InterPro" id="IPR001610">
    <property type="entry name" value="PAC"/>
</dbReference>
<dbReference type="InterPro" id="IPR013656">
    <property type="entry name" value="PAS_4"/>
</dbReference>
<dbReference type="EMBL" id="CP045119">
    <property type="protein sequence ID" value="QIN81392.1"/>
    <property type="molecule type" value="Genomic_DNA"/>
</dbReference>
<dbReference type="CDD" id="cd00130">
    <property type="entry name" value="PAS"/>
    <property type="match status" value="2"/>
</dbReference>
<dbReference type="InterPro" id="IPR013655">
    <property type="entry name" value="PAS_fold_3"/>
</dbReference>
<keyword evidence="2" id="KW-0288">FMN</keyword>
<feature type="domain" description="PAC" evidence="7">
    <location>
        <begin position="216"/>
        <end position="270"/>
    </location>
</feature>
<evidence type="ECO:0000256" key="2">
    <source>
        <dbReference type="ARBA" id="ARBA00022643"/>
    </source>
</evidence>
<dbReference type="InterPro" id="IPR000792">
    <property type="entry name" value="Tscrpt_reg_LuxR_C"/>
</dbReference>
<dbReference type="InterPro" id="IPR036388">
    <property type="entry name" value="WH-like_DNA-bd_sf"/>
</dbReference>
<dbReference type="PRINTS" id="PR00038">
    <property type="entry name" value="HTHLUXR"/>
</dbReference>
<evidence type="ECO:0000313" key="9">
    <source>
        <dbReference type="Proteomes" id="UP000501452"/>
    </source>
</evidence>
<dbReference type="AlphaFoldDB" id="A0A6G8Q4I6"/>
<reference evidence="8 9" key="1">
    <citation type="submission" date="2019-10" db="EMBL/GenBank/DDBJ databases">
        <title>Rubrobacter sp nov SCSIO 52090 isolated from a deep-sea sediment in the South China Sea.</title>
        <authorList>
            <person name="Chen R.W."/>
        </authorList>
    </citation>
    <scope>NUCLEOTIDE SEQUENCE [LARGE SCALE GENOMIC DNA]</scope>
    <source>
        <strain evidence="8 9">SCSIO 52909</strain>
    </source>
</reference>
<sequence length="463" mass="50539">MRSPVGLDVGVAEERMAMRNPADDARRTPPGRAVGPESMPFVVFALDADGVFTASDGEGLSALGLEPGEVVGRSAFEMYRGEPGVLENLDRALLGESFSSVVEVGGKAFRCRYDPLRDAAGGVVGAVGLAAEAEEISRSASDVRLKERAMAASSDGIVITDPNRPDDPIVYVNPAFEKMTGYSEAEVLGRNCRFLQGEDRVQPALDELRAALRDGRECSVVLKNYRKDGTPFFNELSVSPVFDGEGHLFNYIGVQKDVTERVRHEEELKESEERFRMTFEAAGVGMAHVAPDGRWLRINGKLAEIVGYPREELLSLTFQDITHPEDLEKDLEHVNRMLLGEIDGYSMEKRYVRKDGLRVWVELTVSALRSGSGGLACFVSVVEDITGRKLAELVSDPLTGRELEVLELVAGRRTNGEIAETLNYSVATVKLHVGRLISKLGVENRARAAGRAVEIGLIPPPPQ</sequence>
<dbReference type="InterPro" id="IPR016032">
    <property type="entry name" value="Sig_transdc_resp-reg_C-effctor"/>
</dbReference>
<dbReference type="NCBIfam" id="TIGR00229">
    <property type="entry name" value="sensory_box"/>
    <property type="match status" value="2"/>
</dbReference>
<dbReference type="SUPFAM" id="SSF55785">
    <property type="entry name" value="PYP-like sensor domain (PAS domain)"/>
    <property type="match status" value="3"/>
</dbReference>
<dbReference type="KEGG" id="rub:GBA63_01190"/>
<dbReference type="InterPro" id="IPR000014">
    <property type="entry name" value="PAS"/>
</dbReference>
<dbReference type="Pfam" id="PF13426">
    <property type="entry name" value="PAS_9"/>
    <property type="match status" value="1"/>
</dbReference>
<dbReference type="Pfam" id="PF00196">
    <property type="entry name" value="GerE"/>
    <property type="match status" value="1"/>
</dbReference>
<dbReference type="Proteomes" id="UP000501452">
    <property type="component" value="Chromosome"/>
</dbReference>
<dbReference type="InterPro" id="IPR035965">
    <property type="entry name" value="PAS-like_dom_sf"/>
</dbReference>
<dbReference type="Pfam" id="PF08447">
    <property type="entry name" value="PAS_3"/>
    <property type="match status" value="1"/>
</dbReference>
<dbReference type="InterPro" id="IPR000700">
    <property type="entry name" value="PAS-assoc_C"/>
</dbReference>
<feature type="domain" description="PAS" evidence="6">
    <location>
        <begin position="271"/>
        <end position="341"/>
    </location>
</feature>
<feature type="region of interest" description="Disordered" evidence="4">
    <location>
        <begin position="1"/>
        <end position="32"/>
    </location>
</feature>
<gene>
    <name evidence="8" type="ORF">GBA63_01190</name>
</gene>
<accession>A0A6G8Q4I6</accession>
<feature type="domain" description="HTH luxR-type" evidence="5">
    <location>
        <begin position="391"/>
        <end position="456"/>
    </location>
</feature>
<feature type="compositionally biased region" description="Basic and acidic residues" evidence="4">
    <location>
        <begin position="12"/>
        <end position="27"/>
    </location>
</feature>
<keyword evidence="9" id="KW-1185">Reference proteome</keyword>
<dbReference type="SMART" id="SM00091">
    <property type="entry name" value="PAS"/>
    <property type="match status" value="3"/>
</dbReference>
<evidence type="ECO:0000256" key="4">
    <source>
        <dbReference type="SAM" id="MobiDB-lite"/>
    </source>
</evidence>
<dbReference type="CDD" id="cd06170">
    <property type="entry name" value="LuxR_C_like"/>
    <property type="match status" value="1"/>
</dbReference>
<dbReference type="Gene3D" id="1.10.10.10">
    <property type="entry name" value="Winged helix-like DNA-binding domain superfamily/Winged helix DNA-binding domain"/>
    <property type="match status" value="1"/>
</dbReference>
<dbReference type="SMART" id="SM00421">
    <property type="entry name" value="HTH_LUXR"/>
    <property type="match status" value="1"/>
</dbReference>
<dbReference type="PANTHER" id="PTHR47429:SF2">
    <property type="entry name" value="PROTEIN TWIN LOV 1"/>
    <property type="match status" value="1"/>
</dbReference>
<name>A0A6G8Q4I6_9ACTN</name>
<dbReference type="PANTHER" id="PTHR47429">
    <property type="entry name" value="PROTEIN TWIN LOV 1"/>
    <property type="match status" value="1"/>
</dbReference>
<dbReference type="GO" id="GO:0003677">
    <property type="term" value="F:DNA binding"/>
    <property type="evidence" value="ECO:0007669"/>
    <property type="project" value="InterPro"/>
</dbReference>
<feature type="domain" description="PAC" evidence="7">
    <location>
        <begin position="345"/>
        <end position="397"/>
    </location>
</feature>
<dbReference type="GO" id="GO:0006355">
    <property type="term" value="P:regulation of DNA-templated transcription"/>
    <property type="evidence" value="ECO:0007669"/>
    <property type="project" value="InterPro"/>
</dbReference>
<keyword evidence="3" id="KW-0157">Chromophore</keyword>
<dbReference type="PROSITE" id="PS50043">
    <property type="entry name" value="HTH_LUXR_2"/>
    <property type="match status" value="1"/>
</dbReference>
<evidence type="ECO:0000259" key="5">
    <source>
        <dbReference type="PROSITE" id="PS50043"/>
    </source>
</evidence>
<dbReference type="Pfam" id="PF08448">
    <property type="entry name" value="PAS_4"/>
    <property type="match status" value="1"/>
</dbReference>
<feature type="domain" description="PAS" evidence="6">
    <location>
        <begin position="37"/>
        <end position="82"/>
    </location>
</feature>
<dbReference type="PROSITE" id="PS50113">
    <property type="entry name" value="PAC"/>
    <property type="match status" value="2"/>
</dbReference>
<feature type="domain" description="PAS" evidence="6">
    <location>
        <begin position="142"/>
        <end position="215"/>
    </location>
</feature>
<evidence type="ECO:0000259" key="6">
    <source>
        <dbReference type="PROSITE" id="PS50112"/>
    </source>
</evidence>
<keyword evidence="1" id="KW-0285">Flavoprotein</keyword>
<evidence type="ECO:0000256" key="3">
    <source>
        <dbReference type="ARBA" id="ARBA00022991"/>
    </source>
</evidence>
<evidence type="ECO:0000313" key="8">
    <source>
        <dbReference type="EMBL" id="QIN81392.1"/>
    </source>
</evidence>